<gene>
    <name evidence="3" type="ORF">E6G98_08045</name>
</gene>
<proteinExistence type="predicted"/>
<feature type="signal peptide" evidence="1">
    <location>
        <begin position="1"/>
        <end position="30"/>
    </location>
</feature>
<name>A0A537LQ05_9BACT</name>
<dbReference type="Proteomes" id="UP000315217">
    <property type="component" value="Unassembled WGS sequence"/>
</dbReference>
<feature type="domain" description="CHRD" evidence="2">
    <location>
        <begin position="36"/>
        <end position="175"/>
    </location>
</feature>
<dbReference type="InterPro" id="IPR010895">
    <property type="entry name" value="CHRD"/>
</dbReference>
<keyword evidence="1" id="KW-0732">Signal</keyword>
<dbReference type="AlphaFoldDB" id="A0A537LQ05"/>
<dbReference type="EMBL" id="VBAI01000134">
    <property type="protein sequence ID" value="TMJ10070.1"/>
    <property type="molecule type" value="Genomic_DNA"/>
</dbReference>
<feature type="chain" id="PRO_5021973875" evidence="1">
    <location>
        <begin position="31"/>
        <end position="181"/>
    </location>
</feature>
<evidence type="ECO:0000259" key="2">
    <source>
        <dbReference type="SMART" id="SM00754"/>
    </source>
</evidence>
<dbReference type="Pfam" id="PF07452">
    <property type="entry name" value="CHRD"/>
    <property type="match status" value="1"/>
</dbReference>
<accession>A0A537LQ05</accession>
<protein>
    <submittedName>
        <fullName evidence="3">CHRD domain-containing protein</fullName>
    </submittedName>
</protein>
<evidence type="ECO:0000313" key="3">
    <source>
        <dbReference type="EMBL" id="TMJ10070.1"/>
    </source>
</evidence>
<evidence type="ECO:0000313" key="4">
    <source>
        <dbReference type="Proteomes" id="UP000315217"/>
    </source>
</evidence>
<evidence type="ECO:0000256" key="1">
    <source>
        <dbReference type="SAM" id="SignalP"/>
    </source>
</evidence>
<sequence length="181" mass="18512">MSMKFVSTLLVKAVLAVALVAAVAVMGALAAESNKTMLKADPLTGYQEATPAGVSTVATGSFEATIDEVAQTIDYTLSYSGLEAAVLFAHIHFGNRFTSGGVSAFLCGGGSKPACPQEGVVTGTVTSADVIGPASQGIAPGEFGELVRAMRAGITYVNVHSTMFPAGEIRGQINDANQRQP</sequence>
<dbReference type="SMART" id="SM00754">
    <property type="entry name" value="CHRD"/>
    <property type="match status" value="1"/>
</dbReference>
<organism evidence="3 4">
    <name type="scientific">Candidatus Segetimicrobium genomatis</name>
    <dbReference type="NCBI Taxonomy" id="2569760"/>
    <lineage>
        <taxon>Bacteria</taxon>
        <taxon>Bacillati</taxon>
        <taxon>Candidatus Sysuimicrobiota</taxon>
        <taxon>Candidatus Sysuimicrobiia</taxon>
        <taxon>Candidatus Sysuimicrobiales</taxon>
        <taxon>Candidatus Segetimicrobiaceae</taxon>
        <taxon>Candidatus Segetimicrobium</taxon>
    </lineage>
</organism>
<comment type="caution">
    <text evidence="3">The sequence shown here is derived from an EMBL/GenBank/DDBJ whole genome shotgun (WGS) entry which is preliminary data.</text>
</comment>
<reference evidence="3 4" key="1">
    <citation type="journal article" date="2019" name="Nat. Microbiol.">
        <title>Mediterranean grassland soil C-N compound turnover is dependent on rainfall and depth, and is mediated by genomically divergent microorganisms.</title>
        <authorList>
            <person name="Diamond S."/>
            <person name="Andeer P.F."/>
            <person name="Li Z."/>
            <person name="Crits-Christoph A."/>
            <person name="Burstein D."/>
            <person name="Anantharaman K."/>
            <person name="Lane K.R."/>
            <person name="Thomas B.C."/>
            <person name="Pan C."/>
            <person name="Northen T.R."/>
            <person name="Banfield J.F."/>
        </authorList>
    </citation>
    <scope>NUCLEOTIDE SEQUENCE [LARGE SCALE GENOMIC DNA]</scope>
    <source>
        <strain evidence="3">NP_1</strain>
    </source>
</reference>